<comment type="caution">
    <text evidence="4">The sequence shown here is derived from an EMBL/GenBank/DDBJ whole genome shotgun (WGS) entry which is preliminary data.</text>
</comment>
<proteinExistence type="predicted"/>
<feature type="signal peptide" evidence="2">
    <location>
        <begin position="1"/>
        <end position="16"/>
    </location>
</feature>
<dbReference type="OrthoDB" id="5839298at2759"/>
<feature type="region of interest" description="Disordered" evidence="1">
    <location>
        <begin position="182"/>
        <end position="204"/>
    </location>
</feature>
<keyword evidence="5" id="KW-1185">Reference proteome</keyword>
<dbReference type="Proteomes" id="UP000024635">
    <property type="component" value="Unassembled WGS sequence"/>
</dbReference>
<organism evidence="4 5">
    <name type="scientific">Ancylostoma ceylanicum</name>
    <dbReference type="NCBI Taxonomy" id="53326"/>
    <lineage>
        <taxon>Eukaryota</taxon>
        <taxon>Metazoa</taxon>
        <taxon>Ecdysozoa</taxon>
        <taxon>Nematoda</taxon>
        <taxon>Chromadorea</taxon>
        <taxon>Rhabditida</taxon>
        <taxon>Rhabditina</taxon>
        <taxon>Rhabditomorpha</taxon>
        <taxon>Strongyloidea</taxon>
        <taxon>Ancylostomatidae</taxon>
        <taxon>Ancylostomatinae</taxon>
        <taxon>Ancylostoma</taxon>
    </lineage>
</organism>
<dbReference type="AlphaFoldDB" id="A0A016UK95"/>
<dbReference type="Pfam" id="PF04155">
    <property type="entry name" value="Ground-like"/>
    <property type="match status" value="1"/>
</dbReference>
<evidence type="ECO:0000259" key="3">
    <source>
        <dbReference type="Pfam" id="PF04155"/>
    </source>
</evidence>
<sequence>MRLLVLLVLVARHADASPTMCHCPSGQVGMTCPQPIQLNCPAMTCPPPPPCNPFPTLPTFAPPQSNGVQGIQQFTLPTLAPFPGSAFGGQTTPLPLPVAPPTNGQESLLPIQNNQYNQQHQQQQQYQPPPPPQAPPPPPLAPPPPPQAPPPPPISPQVNVQPSNQFAEPVPVDATTRATTLPSESYVEADSPEGPQIGESNDKFQFYENQPNNGYRQPVRRALASGTKPEVFTDKCNDERLKKIIEDNIDSNPSSSKRKIQKAATDEIGGLFDVICSSHDFSYLANTQLFCEAGNDDVTCFAFLHSLIQ</sequence>
<evidence type="ECO:0000313" key="4">
    <source>
        <dbReference type="EMBL" id="EYC15809.1"/>
    </source>
</evidence>
<protein>
    <recommendedName>
        <fullName evidence="3">Ground-like domain-containing protein</fullName>
    </recommendedName>
</protein>
<feature type="compositionally biased region" description="Low complexity" evidence="1">
    <location>
        <begin position="110"/>
        <end position="126"/>
    </location>
</feature>
<dbReference type="InterPro" id="IPR007284">
    <property type="entry name" value="Ground-like_dom"/>
</dbReference>
<reference evidence="5" key="1">
    <citation type="journal article" date="2015" name="Nat. Genet.">
        <title>The genome and transcriptome of the zoonotic hookworm Ancylostoma ceylanicum identify infection-specific gene families.</title>
        <authorList>
            <person name="Schwarz E.M."/>
            <person name="Hu Y."/>
            <person name="Antoshechkin I."/>
            <person name="Miller M.M."/>
            <person name="Sternberg P.W."/>
            <person name="Aroian R.V."/>
        </authorList>
    </citation>
    <scope>NUCLEOTIDE SEQUENCE</scope>
    <source>
        <strain evidence="5">HY135</strain>
    </source>
</reference>
<feature type="domain" description="Ground-like" evidence="3">
    <location>
        <begin position="234"/>
        <end position="303"/>
    </location>
</feature>
<feature type="region of interest" description="Disordered" evidence="1">
    <location>
        <begin position="79"/>
        <end position="162"/>
    </location>
</feature>
<name>A0A016UK95_9BILA</name>
<gene>
    <name evidence="4" type="primary">Acey_s0035.g2970</name>
    <name evidence="4" type="synonym">Acey-grl-9</name>
    <name evidence="4" type="ORF">Y032_0035g2970</name>
</gene>
<dbReference type="STRING" id="53326.A0A016UK95"/>
<accession>A0A016UK95</accession>
<evidence type="ECO:0000256" key="2">
    <source>
        <dbReference type="SAM" id="SignalP"/>
    </source>
</evidence>
<evidence type="ECO:0000256" key="1">
    <source>
        <dbReference type="SAM" id="MobiDB-lite"/>
    </source>
</evidence>
<dbReference type="EMBL" id="JARK01001371">
    <property type="protein sequence ID" value="EYC15809.1"/>
    <property type="molecule type" value="Genomic_DNA"/>
</dbReference>
<feature type="compositionally biased region" description="Pro residues" evidence="1">
    <location>
        <begin position="127"/>
        <end position="155"/>
    </location>
</feature>
<evidence type="ECO:0000313" key="5">
    <source>
        <dbReference type="Proteomes" id="UP000024635"/>
    </source>
</evidence>
<keyword evidence="2" id="KW-0732">Signal</keyword>
<feature type="chain" id="PRO_5001488368" description="Ground-like domain-containing protein" evidence="2">
    <location>
        <begin position="17"/>
        <end position="309"/>
    </location>
</feature>